<dbReference type="Proteomes" id="UP000838308">
    <property type="component" value="Unassembled WGS sequence"/>
</dbReference>
<sequence length="169" mass="19744">MQLKIGDWVTQYSAGIYRVEKIFEFKNHQPIAVLKKGFTNKLKPSVSWDSCSISFCETISDDLLKEIKSIFENNSKFSKRFNDYDIPPIQMLFNTNVVLKDKHDKETVISQLKFPEGKTIQQIESLLFENDIEILDSEQSKDSVPFQLTCFDYETDSNGEFIYRDARFI</sequence>
<comment type="caution">
    <text evidence="1">The sequence shown here is derived from an EMBL/GenBank/DDBJ whole genome shotgun (WGS) entry which is preliminary data.</text>
</comment>
<reference evidence="1" key="1">
    <citation type="submission" date="2022-04" db="EMBL/GenBank/DDBJ databases">
        <authorList>
            <person name="Criscuolo A."/>
        </authorList>
    </citation>
    <scope>NUCLEOTIDE SEQUENCE</scope>
    <source>
        <strain evidence="1">CIP111895</strain>
    </source>
</reference>
<proteinExistence type="predicted"/>
<keyword evidence="2" id="KW-1185">Reference proteome</keyword>
<organism evidence="1 2">
    <name type="scientific">Neobacillus rhizosphaerae</name>
    <dbReference type="NCBI Taxonomy" id="2880965"/>
    <lineage>
        <taxon>Bacteria</taxon>
        <taxon>Bacillati</taxon>
        <taxon>Bacillota</taxon>
        <taxon>Bacilli</taxon>
        <taxon>Bacillales</taxon>
        <taxon>Bacillaceae</taxon>
        <taxon>Neobacillus</taxon>
    </lineage>
</organism>
<dbReference type="EMBL" id="CALBWS010000003">
    <property type="protein sequence ID" value="CAH2713844.1"/>
    <property type="molecule type" value="Genomic_DNA"/>
</dbReference>
<name>A0ABM9EMK5_9BACI</name>
<gene>
    <name evidence="1" type="ORF">BACCIP111895_00998</name>
</gene>
<evidence type="ECO:0000313" key="1">
    <source>
        <dbReference type="EMBL" id="CAH2713844.1"/>
    </source>
</evidence>
<dbReference type="RefSeq" id="WP_248734172.1">
    <property type="nucleotide sequence ID" value="NZ_CALBWS010000003.1"/>
</dbReference>
<protein>
    <submittedName>
        <fullName evidence="1">Uncharacterized protein</fullName>
    </submittedName>
</protein>
<accession>A0ABM9EMK5</accession>
<evidence type="ECO:0000313" key="2">
    <source>
        <dbReference type="Proteomes" id="UP000838308"/>
    </source>
</evidence>